<feature type="chain" id="PRO_5017193357" description="ThuA-like domain-containing protein" evidence="1">
    <location>
        <begin position="17"/>
        <end position="550"/>
    </location>
</feature>
<reference evidence="3 4" key="1">
    <citation type="journal article" date="2015" name="Int. J. Syst. Evol. Microbiol.">
        <title>Mariniphaga sediminis sp. nov., isolated from coastal sediment.</title>
        <authorList>
            <person name="Wang F.Q."/>
            <person name="Shen Q.Y."/>
            <person name="Chen G.J."/>
            <person name="Du Z.J."/>
        </authorList>
    </citation>
    <scope>NUCLEOTIDE SEQUENCE [LARGE SCALE GENOMIC DNA]</scope>
    <source>
        <strain evidence="3 4">SY21</strain>
    </source>
</reference>
<dbReference type="Proteomes" id="UP000266441">
    <property type="component" value="Unassembled WGS sequence"/>
</dbReference>
<dbReference type="RefSeq" id="WP_119351799.1">
    <property type="nucleotide sequence ID" value="NZ_QWET01000023.1"/>
</dbReference>
<dbReference type="InterPro" id="IPR029062">
    <property type="entry name" value="Class_I_gatase-like"/>
</dbReference>
<dbReference type="Gene3D" id="3.40.50.880">
    <property type="match status" value="1"/>
</dbReference>
<dbReference type="PANTHER" id="PTHR40469:SF2">
    <property type="entry name" value="GALACTOSE-BINDING DOMAIN-LIKE SUPERFAMILY PROTEIN"/>
    <property type="match status" value="1"/>
</dbReference>
<evidence type="ECO:0000256" key="1">
    <source>
        <dbReference type="SAM" id="SignalP"/>
    </source>
</evidence>
<dbReference type="Pfam" id="PF14100">
    <property type="entry name" value="DUF6807"/>
    <property type="match status" value="1"/>
</dbReference>
<feature type="signal peptide" evidence="1">
    <location>
        <begin position="1"/>
        <end position="16"/>
    </location>
</feature>
<sequence>MKRIFAIIFTVTFFFAASGSLPGVSGNKTINVLILSGSNNHDWKQTTPFLKKMLTESGLFSVEFTEQPDTLKLSDLADTDVIVSNWNSWPDNDIRWPESTEKALLDFIKSGKGFVTFHASTSAFYNWPEFKEISTAAWLMDSTRHGKSSDISVIVENTRHPVTRGMSGFFVHDELWINAGNNKKFEVLGIAADKDTKSQPAVMVTEYGKGKIFHTILGHDVRAMRNSGFQALILRGTEWAATGKVTQTLPQELQENGNTAPKLSWQRTDTTFALLNGKNVIWQYNFNTKHGRPFFHPVYVGKNNITCLSPDDHLWHLGQWFCWKYINQVNYWEYQNGTYRSDGVTKIERIEIIPGPDFSAKIKLEIVYHPVNGKDVLSEFRTISISPPLDNGNVCMDYQFEFKAVGDTVELNRTPVEGEPGGQSWGGYAGLSIRFNQDFMDVHFMPSWEDNKNINGQTGDWLYMGFRGLDGKQTGSQIIIAPDTRREGAAWYSVNREAVPFYYFSPAYLYNKPLTLKKGDTFTLNYRVVHWANRPDYKQLECEYLKFVQQ</sequence>
<dbReference type="InterPro" id="IPR029475">
    <property type="entry name" value="DUF6807"/>
</dbReference>
<gene>
    <name evidence="3" type="ORF">D1164_20620</name>
</gene>
<organism evidence="3 4">
    <name type="scientific">Mariniphaga sediminis</name>
    <dbReference type="NCBI Taxonomy" id="1628158"/>
    <lineage>
        <taxon>Bacteria</taxon>
        <taxon>Pseudomonadati</taxon>
        <taxon>Bacteroidota</taxon>
        <taxon>Bacteroidia</taxon>
        <taxon>Marinilabiliales</taxon>
        <taxon>Prolixibacteraceae</taxon>
        <taxon>Mariniphaga</taxon>
    </lineage>
</organism>
<accession>A0A399CWA4</accession>
<dbReference type="Pfam" id="PF06283">
    <property type="entry name" value="ThuA"/>
    <property type="match status" value="1"/>
</dbReference>
<evidence type="ECO:0000259" key="2">
    <source>
        <dbReference type="Pfam" id="PF06283"/>
    </source>
</evidence>
<name>A0A399CWA4_9BACT</name>
<dbReference type="PANTHER" id="PTHR40469">
    <property type="entry name" value="SECRETED GLYCOSYL HYDROLASE"/>
    <property type="match status" value="1"/>
</dbReference>
<keyword evidence="4" id="KW-1185">Reference proteome</keyword>
<dbReference type="SUPFAM" id="SSF52317">
    <property type="entry name" value="Class I glutamine amidotransferase-like"/>
    <property type="match status" value="1"/>
</dbReference>
<evidence type="ECO:0000313" key="3">
    <source>
        <dbReference type="EMBL" id="RIH63258.1"/>
    </source>
</evidence>
<dbReference type="InterPro" id="IPR029010">
    <property type="entry name" value="ThuA-like"/>
</dbReference>
<dbReference type="AlphaFoldDB" id="A0A399CWA4"/>
<dbReference type="OrthoDB" id="9785923at2"/>
<comment type="caution">
    <text evidence="3">The sequence shown here is derived from an EMBL/GenBank/DDBJ whole genome shotgun (WGS) entry which is preliminary data.</text>
</comment>
<proteinExistence type="predicted"/>
<keyword evidence="1" id="KW-0732">Signal</keyword>
<protein>
    <recommendedName>
        <fullName evidence="2">ThuA-like domain-containing protein</fullName>
    </recommendedName>
</protein>
<evidence type="ECO:0000313" key="4">
    <source>
        <dbReference type="Proteomes" id="UP000266441"/>
    </source>
</evidence>
<feature type="domain" description="ThuA-like" evidence="2">
    <location>
        <begin position="31"/>
        <end position="240"/>
    </location>
</feature>
<dbReference type="EMBL" id="QWET01000023">
    <property type="protein sequence ID" value="RIH63258.1"/>
    <property type="molecule type" value="Genomic_DNA"/>
</dbReference>